<evidence type="ECO:0000259" key="1">
    <source>
        <dbReference type="Pfam" id="PF12697"/>
    </source>
</evidence>
<gene>
    <name evidence="2" type="ORF">H8K52_09740</name>
</gene>
<feature type="domain" description="AB hydrolase-1" evidence="1">
    <location>
        <begin position="3"/>
        <end position="233"/>
    </location>
</feature>
<dbReference type="Proteomes" id="UP000648257">
    <property type="component" value="Unassembled WGS sequence"/>
</dbReference>
<sequence length="245" mass="27367">MNIILIHGSWHGAWCWHKVVPLLRAAGHTVLIPDLPAHGRDWRMMRGRITLAAMTTSVSKLLDRLTEPAMIVAHSRGGIIAANLAERHPDKIQSCVYLAAYMLRDRERVADYFRQDKTSLVRKHLQIQRSSLTDSLPEEVQRATLYADCDEADVELARSLLTAEPSLPALTRLRLSPANYGRVPRHYIQLAQDHAVTPELQSLMIANSPCASVTTIDASHSAYFSRPVELADAIDGIANPQKRLQ</sequence>
<protein>
    <submittedName>
        <fullName evidence="2">Alpha/beta fold hydrolase</fullName>
    </submittedName>
</protein>
<dbReference type="InterPro" id="IPR000073">
    <property type="entry name" value="AB_hydrolase_1"/>
</dbReference>
<dbReference type="PANTHER" id="PTHR10992">
    <property type="entry name" value="METHYLESTERASE FAMILY MEMBER"/>
    <property type="match status" value="1"/>
</dbReference>
<accession>A0ABR6X4R2</accession>
<dbReference type="PANTHER" id="PTHR10992:SF1086">
    <property type="entry name" value="AB HYDROLASE-1 DOMAIN-CONTAINING PROTEIN"/>
    <property type="match status" value="1"/>
</dbReference>
<comment type="caution">
    <text evidence="2">The sequence shown here is derived from an EMBL/GenBank/DDBJ whole genome shotgun (WGS) entry which is preliminary data.</text>
</comment>
<dbReference type="Gene3D" id="3.40.50.1820">
    <property type="entry name" value="alpha/beta hydrolase"/>
    <property type="match status" value="1"/>
</dbReference>
<dbReference type="GO" id="GO:0016787">
    <property type="term" value="F:hydrolase activity"/>
    <property type="evidence" value="ECO:0007669"/>
    <property type="project" value="UniProtKB-KW"/>
</dbReference>
<dbReference type="Pfam" id="PF12697">
    <property type="entry name" value="Abhydrolase_6"/>
    <property type="match status" value="1"/>
</dbReference>
<dbReference type="InterPro" id="IPR029058">
    <property type="entry name" value="AB_hydrolase_fold"/>
</dbReference>
<keyword evidence="3" id="KW-1185">Reference proteome</keyword>
<dbReference type="InterPro" id="IPR045889">
    <property type="entry name" value="MES/HNL"/>
</dbReference>
<dbReference type="SUPFAM" id="SSF53474">
    <property type="entry name" value="alpha/beta-Hydrolases"/>
    <property type="match status" value="1"/>
</dbReference>
<organism evidence="2 3">
    <name type="scientific">Undibacterium seohonense</name>
    <dbReference type="NCBI Taxonomy" id="1344950"/>
    <lineage>
        <taxon>Bacteria</taxon>
        <taxon>Pseudomonadati</taxon>
        <taxon>Pseudomonadota</taxon>
        <taxon>Betaproteobacteria</taxon>
        <taxon>Burkholderiales</taxon>
        <taxon>Oxalobacteraceae</taxon>
        <taxon>Undibacterium</taxon>
    </lineage>
</organism>
<proteinExistence type="predicted"/>
<evidence type="ECO:0000313" key="2">
    <source>
        <dbReference type="EMBL" id="MBC3807623.1"/>
    </source>
</evidence>
<reference evidence="2 3" key="1">
    <citation type="submission" date="2020-08" db="EMBL/GenBank/DDBJ databases">
        <title>Novel species isolated from subtropical streams in China.</title>
        <authorList>
            <person name="Lu H."/>
        </authorList>
    </citation>
    <scope>NUCLEOTIDE SEQUENCE [LARGE SCALE GENOMIC DNA]</scope>
    <source>
        <strain evidence="2 3">KACC 16656</strain>
    </source>
</reference>
<evidence type="ECO:0000313" key="3">
    <source>
        <dbReference type="Proteomes" id="UP000648257"/>
    </source>
</evidence>
<dbReference type="RefSeq" id="WP_186922711.1">
    <property type="nucleotide sequence ID" value="NZ_JACOFW010000009.1"/>
</dbReference>
<keyword evidence="2" id="KW-0378">Hydrolase</keyword>
<name>A0ABR6X4R2_9BURK</name>
<dbReference type="EMBL" id="JACOFW010000009">
    <property type="protein sequence ID" value="MBC3807623.1"/>
    <property type="molecule type" value="Genomic_DNA"/>
</dbReference>